<gene>
    <name evidence="2" type="ORF">L210DRAFT_379083</name>
</gene>
<sequence length="101" mass="11669">MQYIAFHLCFNFGFFARCCSVYCFSMYIATFVDYSTIFPFLCLVYLASRNMLLLLQVSTYALSSYPFCSSSFEYLCSPLLLTLSLDLSVACTLYVFRHARL</sequence>
<evidence type="ECO:0000256" key="1">
    <source>
        <dbReference type="SAM" id="Phobius"/>
    </source>
</evidence>
<feature type="transmembrane region" description="Helical" evidence="1">
    <location>
        <begin position="37"/>
        <end position="62"/>
    </location>
</feature>
<keyword evidence="1" id="KW-0472">Membrane</keyword>
<dbReference type="Proteomes" id="UP001194468">
    <property type="component" value="Unassembled WGS sequence"/>
</dbReference>
<keyword evidence="1" id="KW-0812">Transmembrane</keyword>
<evidence type="ECO:0000313" key="2">
    <source>
        <dbReference type="EMBL" id="KAF8437131.1"/>
    </source>
</evidence>
<dbReference type="EMBL" id="WHUW01000019">
    <property type="protein sequence ID" value="KAF8437131.1"/>
    <property type="molecule type" value="Genomic_DNA"/>
</dbReference>
<feature type="transmembrane region" description="Helical" evidence="1">
    <location>
        <begin position="74"/>
        <end position="96"/>
    </location>
</feature>
<reference evidence="2" key="2">
    <citation type="journal article" date="2020" name="Nat. Commun.">
        <title>Large-scale genome sequencing of mycorrhizal fungi provides insights into the early evolution of symbiotic traits.</title>
        <authorList>
            <person name="Miyauchi S."/>
            <person name="Kiss E."/>
            <person name="Kuo A."/>
            <person name="Drula E."/>
            <person name="Kohler A."/>
            <person name="Sanchez-Garcia M."/>
            <person name="Morin E."/>
            <person name="Andreopoulos B."/>
            <person name="Barry K.W."/>
            <person name="Bonito G."/>
            <person name="Buee M."/>
            <person name="Carver A."/>
            <person name="Chen C."/>
            <person name="Cichocki N."/>
            <person name="Clum A."/>
            <person name="Culley D."/>
            <person name="Crous P.W."/>
            <person name="Fauchery L."/>
            <person name="Girlanda M."/>
            <person name="Hayes R.D."/>
            <person name="Keri Z."/>
            <person name="LaButti K."/>
            <person name="Lipzen A."/>
            <person name="Lombard V."/>
            <person name="Magnuson J."/>
            <person name="Maillard F."/>
            <person name="Murat C."/>
            <person name="Nolan M."/>
            <person name="Ohm R.A."/>
            <person name="Pangilinan J."/>
            <person name="Pereira M.F."/>
            <person name="Perotto S."/>
            <person name="Peter M."/>
            <person name="Pfister S."/>
            <person name="Riley R."/>
            <person name="Sitrit Y."/>
            <person name="Stielow J.B."/>
            <person name="Szollosi G."/>
            <person name="Zifcakova L."/>
            <person name="Stursova M."/>
            <person name="Spatafora J.W."/>
            <person name="Tedersoo L."/>
            <person name="Vaario L.M."/>
            <person name="Yamada A."/>
            <person name="Yan M."/>
            <person name="Wang P."/>
            <person name="Xu J."/>
            <person name="Bruns T."/>
            <person name="Baldrian P."/>
            <person name="Vilgalys R."/>
            <person name="Dunand C."/>
            <person name="Henrissat B."/>
            <person name="Grigoriev I.V."/>
            <person name="Hibbett D."/>
            <person name="Nagy L.G."/>
            <person name="Martin F.M."/>
        </authorList>
    </citation>
    <scope>NUCLEOTIDE SEQUENCE</scope>
    <source>
        <strain evidence="2">BED1</strain>
    </source>
</reference>
<accession>A0AAD4BQ76</accession>
<protein>
    <submittedName>
        <fullName evidence="2">Uncharacterized protein</fullName>
    </submittedName>
</protein>
<proteinExistence type="predicted"/>
<keyword evidence="3" id="KW-1185">Reference proteome</keyword>
<reference evidence="2" key="1">
    <citation type="submission" date="2019-10" db="EMBL/GenBank/DDBJ databases">
        <authorList>
            <consortium name="DOE Joint Genome Institute"/>
            <person name="Kuo A."/>
            <person name="Miyauchi S."/>
            <person name="Kiss E."/>
            <person name="Drula E."/>
            <person name="Kohler A."/>
            <person name="Sanchez-Garcia M."/>
            <person name="Andreopoulos B."/>
            <person name="Barry K.W."/>
            <person name="Bonito G."/>
            <person name="Buee M."/>
            <person name="Carver A."/>
            <person name="Chen C."/>
            <person name="Cichocki N."/>
            <person name="Clum A."/>
            <person name="Culley D."/>
            <person name="Crous P.W."/>
            <person name="Fauchery L."/>
            <person name="Girlanda M."/>
            <person name="Hayes R."/>
            <person name="Keri Z."/>
            <person name="LaButti K."/>
            <person name="Lipzen A."/>
            <person name="Lombard V."/>
            <person name="Magnuson J."/>
            <person name="Maillard F."/>
            <person name="Morin E."/>
            <person name="Murat C."/>
            <person name="Nolan M."/>
            <person name="Ohm R."/>
            <person name="Pangilinan J."/>
            <person name="Pereira M."/>
            <person name="Perotto S."/>
            <person name="Peter M."/>
            <person name="Riley R."/>
            <person name="Sitrit Y."/>
            <person name="Stielow B."/>
            <person name="Szollosi G."/>
            <person name="Zifcakova L."/>
            <person name="Stursova M."/>
            <person name="Spatafora J.W."/>
            <person name="Tedersoo L."/>
            <person name="Vaario L.-M."/>
            <person name="Yamada A."/>
            <person name="Yan M."/>
            <person name="Wang P."/>
            <person name="Xu J."/>
            <person name="Bruns T."/>
            <person name="Baldrian P."/>
            <person name="Vilgalys R."/>
            <person name="Henrissat B."/>
            <person name="Grigoriev I.V."/>
            <person name="Hibbett D."/>
            <person name="Nagy L.G."/>
            <person name="Martin F.M."/>
        </authorList>
    </citation>
    <scope>NUCLEOTIDE SEQUENCE</scope>
    <source>
        <strain evidence="2">BED1</strain>
    </source>
</reference>
<name>A0AAD4BQ76_BOLED</name>
<evidence type="ECO:0000313" key="3">
    <source>
        <dbReference type="Proteomes" id="UP001194468"/>
    </source>
</evidence>
<organism evidence="2 3">
    <name type="scientific">Boletus edulis BED1</name>
    <dbReference type="NCBI Taxonomy" id="1328754"/>
    <lineage>
        <taxon>Eukaryota</taxon>
        <taxon>Fungi</taxon>
        <taxon>Dikarya</taxon>
        <taxon>Basidiomycota</taxon>
        <taxon>Agaricomycotina</taxon>
        <taxon>Agaricomycetes</taxon>
        <taxon>Agaricomycetidae</taxon>
        <taxon>Boletales</taxon>
        <taxon>Boletineae</taxon>
        <taxon>Boletaceae</taxon>
        <taxon>Boletoideae</taxon>
        <taxon>Boletus</taxon>
    </lineage>
</organism>
<dbReference type="AlphaFoldDB" id="A0AAD4BQ76"/>
<comment type="caution">
    <text evidence="2">The sequence shown here is derived from an EMBL/GenBank/DDBJ whole genome shotgun (WGS) entry which is preliminary data.</text>
</comment>
<keyword evidence="1" id="KW-1133">Transmembrane helix</keyword>
<feature type="transmembrane region" description="Helical" evidence="1">
    <location>
        <begin position="12"/>
        <end position="31"/>
    </location>
</feature>